<keyword evidence="2" id="KW-0456">Lyase</keyword>
<gene>
    <name evidence="4" type="ORF">FRZ44_04970</name>
</gene>
<dbReference type="RefSeq" id="WP_151175692.1">
    <property type="nucleotide sequence ID" value="NZ_CP042906.1"/>
</dbReference>
<comment type="similarity">
    <text evidence="1">Belongs to the UxaA family.</text>
</comment>
<name>A0A5J6MDZ5_9PROT</name>
<keyword evidence="5" id="KW-1185">Reference proteome</keyword>
<dbReference type="InterPro" id="IPR044144">
    <property type="entry name" value="SAF_UxaA/GarD"/>
</dbReference>
<accession>A0A5J6MDZ5</accession>
<dbReference type="InterPro" id="IPR013974">
    <property type="entry name" value="SAF"/>
</dbReference>
<evidence type="ECO:0000256" key="1">
    <source>
        <dbReference type="ARBA" id="ARBA00010986"/>
    </source>
</evidence>
<reference evidence="4 5" key="1">
    <citation type="submission" date="2019-08" db="EMBL/GenBank/DDBJ databases">
        <title>Hyperibacter terrae gen. nov., sp. nov. and Hyperibacter viscosus sp. nov., two new members in the family Rhodospirillaceae isolated from the rhizosphere of Hypericum perforatum.</title>
        <authorList>
            <person name="Noviana Z."/>
        </authorList>
    </citation>
    <scope>NUCLEOTIDE SEQUENCE [LARGE SCALE GENOMIC DNA]</scope>
    <source>
        <strain evidence="4 5">R5913</strain>
    </source>
</reference>
<dbReference type="Pfam" id="PF04295">
    <property type="entry name" value="GD_AH_second"/>
    <property type="match status" value="1"/>
</dbReference>
<dbReference type="InterPro" id="IPR052172">
    <property type="entry name" value="UxaA_altronate/galactarate_dh"/>
</dbReference>
<dbReference type="GO" id="GO:0019698">
    <property type="term" value="P:D-galacturonate catabolic process"/>
    <property type="evidence" value="ECO:0007669"/>
    <property type="project" value="TreeGrafter"/>
</dbReference>
<dbReference type="InterPro" id="IPR048332">
    <property type="entry name" value="GD_AH_C"/>
</dbReference>
<evidence type="ECO:0000313" key="4">
    <source>
        <dbReference type="EMBL" id="QEX15217.1"/>
    </source>
</evidence>
<dbReference type="Pfam" id="PF20629">
    <property type="entry name" value="GD_AH_C"/>
    <property type="match status" value="1"/>
</dbReference>
<sequence>MAAKQDWLKLNEQDSVLVALADLPAGTAVGDGLTVGETIPRGHKLARRAIAVGEPVMKFGIPIGVATRPIAAGTHIHTHNLEFQTMRVNWRLGGAAPAPKPANRSVGFEGFKREDGRVGTRNYLGVLTTVNCSATVARLIAERFRREVDLSGLPMIDGIASLTHHQGCGARGDGPNIALLRRTLAGYAHHPNFAGVLVVALGCEDNQVHDFMAKAGLHASERLKPLIIQEEGGTEATVRAAIDALKTMIEPAAAAKREPVGAENLVVGLQCGGSDGFSALTANPALGKAVDLLAAAGGTGILSETPEIYGAESLLLARVTDAAVGEKLIELIRWWEEHASHDNGSLDNNPSPGNKAGGITTILEKSLGAVAKSGSSPLTAVYRYAEPITAKGAVFMDSPGYDPVSATGQVAAGANLVCFTTGRGSCFGCKPAPSLKLATNTPMYQRMKGDMDINCGEIVDGTASMDEMGERIFDLMLRTASGQKTRSEELGYGDEEFVPWNYGATY</sequence>
<organism evidence="4 5">
    <name type="scientific">Hypericibacter terrae</name>
    <dbReference type="NCBI Taxonomy" id="2602015"/>
    <lineage>
        <taxon>Bacteria</taxon>
        <taxon>Pseudomonadati</taxon>
        <taxon>Pseudomonadota</taxon>
        <taxon>Alphaproteobacteria</taxon>
        <taxon>Rhodospirillales</taxon>
        <taxon>Dongiaceae</taxon>
        <taxon>Hypericibacter</taxon>
    </lineage>
</organism>
<dbReference type="AlphaFoldDB" id="A0A5J6MDZ5"/>
<proteinExistence type="inferred from homology"/>
<protein>
    <submittedName>
        <fullName evidence="4">Dehydratase</fullName>
    </submittedName>
</protein>
<dbReference type="GO" id="GO:0016829">
    <property type="term" value="F:lyase activity"/>
    <property type="evidence" value="ECO:0007669"/>
    <property type="project" value="UniProtKB-KW"/>
</dbReference>
<evidence type="ECO:0000313" key="5">
    <source>
        <dbReference type="Proteomes" id="UP000326202"/>
    </source>
</evidence>
<evidence type="ECO:0000256" key="2">
    <source>
        <dbReference type="ARBA" id="ARBA00023239"/>
    </source>
</evidence>
<dbReference type="EMBL" id="CP042906">
    <property type="protein sequence ID" value="QEX15217.1"/>
    <property type="molecule type" value="Genomic_DNA"/>
</dbReference>
<dbReference type="CDD" id="cd11613">
    <property type="entry name" value="SAF_AH_GD"/>
    <property type="match status" value="1"/>
</dbReference>
<feature type="domain" description="SAF" evidence="3">
    <location>
        <begin position="14"/>
        <end position="82"/>
    </location>
</feature>
<dbReference type="Pfam" id="PF08666">
    <property type="entry name" value="SAF"/>
    <property type="match status" value="1"/>
</dbReference>
<dbReference type="SMART" id="SM00858">
    <property type="entry name" value="SAF"/>
    <property type="match status" value="1"/>
</dbReference>
<dbReference type="OrthoDB" id="9804574at2"/>
<evidence type="ECO:0000259" key="3">
    <source>
        <dbReference type="SMART" id="SM00858"/>
    </source>
</evidence>
<dbReference type="PANTHER" id="PTHR30536:SF5">
    <property type="entry name" value="ALTRONATE DEHYDRATASE"/>
    <property type="match status" value="1"/>
</dbReference>
<dbReference type="InterPro" id="IPR007392">
    <property type="entry name" value="GD_AH_second"/>
</dbReference>
<dbReference type="Gene3D" id="2.30.130.110">
    <property type="match status" value="1"/>
</dbReference>
<dbReference type="KEGG" id="htq:FRZ44_04970"/>
<dbReference type="PANTHER" id="PTHR30536">
    <property type="entry name" value="ALTRONATE/GALACTARATE DEHYDRATASE"/>
    <property type="match status" value="1"/>
</dbReference>
<dbReference type="Proteomes" id="UP000326202">
    <property type="component" value="Chromosome"/>
</dbReference>